<dbReference type="AlphaFoldDB" id="A0A8J2PK94"/>
<reference evidence="1" key="1">
    <citation type="submission" date="2021-06" db="EMBL/GenBank/DDBJ databases">
        <authorList>
            <person name="Hodson N. C."/>
            <person name="Mongue J. A."/>
            <person name="Jaron S. K."/>
        </authorList>
    </citation>
    <scope>NUCLEOTIDE SEQUENCE</scope>
</reference>
<dbReference type="Proteomes" id="UP000708208">
    <property type="component" value="Unassembled WGS sequence"/>
</dbReference>
<proteinExistence type="predicted"/>
<evidence type="ECO:0000313" key="1">
    <source>
        <dbReference type="EMBL" id="CAG7833923.1"/>
    </source>
</evidence>
<gene>
    <name evidence="1" type="ORF">AFUS01_LOCUS43486</name>
</gene>
<comment type="caution">
    <text evidence="1">The sequence shown here is derived from an EMBL/GenBank/DDBJ whole genome shotgun (WGS) entry which is preliminary data.</text>
</comment>
<sequence length="93" mass="10743">MVLCRLFASAKKEFPALIPSTNNHSIYFSASQEVLYGAARLVEQYREFSVIFVNNREITNDLELLESIVQESKIRNDDTLHRGVGFEWKVYEG</sequence>
<accession>A0A8J2PK94</accession>
<dbReference type="EMBL" id="CAJVCH010570058">
    <property type="protein sequence ID" value="CAG7833923.1"/>
    <property type="molecule type" value="Genomic_DNA"/>
</dbReference>
<name>A0A8J2PK94_9HEXA</name>
<organism evidence="1 2">
    <name type="scientific">Allacma fusca</name>
    <dbReference type="NCBI Taxonomy" id="39272"/>
    <lineage>
        <taxon>Eukaryota</taxon>
        <taxon>Metazoa</taxon>
        <taxon>Ecdysozoa</taxon>
        <taxon>Arthropoda</taxon>
        <taxon>Hexapoda</taxon>
        <taxon>Collembola</taxon>
        <taxon>Symphypleona</taxon>
        <taxon>Sminthuridae</taxon>
        <taxon>Allacma</taxon>
    </lineage>
</organism>
<protein>
    <submittedName>
        <fullName evidence="1">Uncharacterized protein</fullName>
    </submittedName>
</protein>
<evidence type="ECO:0000313" key="2">
    <source>
        <dbReference type="Proteomes" id="UP000708208"/>
    </source>
</evidence>
<keyword evidence="2" id="KW-1185">Reference proteome</keyword>